<dbReference type="OrthoDB" id="48004at2759"/>
<dbReference type="InterPro" id="IPR051681">
    <property type="entry name" value="Ser/Thr_Kinases-Pseudokinases"/>
</dbReference>
<dbReference type="InterPro" id="IPR008271">
    <property type="entry name" value="Ser/Thr_kinase_AS"/>
</dbReference>
<evidence type="ECO:0000313" key="5">
    <source>
        <dbReference type="Proteomes" id="UP000332933"/>
    </source>
</evidence>
<dbReference type="GO" id="GO:0004674">
    <property type="term" value="F:protein serine/threonine kinase activity"/>
    <property type="evidence" value="ECO:0007669"/>
    <property type="project" value="TreeGrafter"/>
</dbReference>
<dbReference type="AlphaFoldDB" id="A0A485L2L4"/>
<dbReference type="InterPro" id="IPR011009">
    <property type="entry name" value="Kinase-like_dom_sf"/>
</dbReference>
<dbReference type="EMBL" id="VJMH01005635">
    <property type="protein sequence ID" value="KAF0693879.1"/>
    <property type="molecule type" value="Genomic_DNA"/>
</dbReference>
<dbReference type="PROSITE" id="PS00108">
    <property type="entry name" value="PROTEIN_KINASE_ST"/>
    <property type="match status" value="1"/>
</dbReference>
<dbReference type="Gene3D" id="3.30.200.20">
    <property type="entry name" value="Phosphorylase Kinase, domain 1"/>
    <property type="match status" value="1"/>
</dbReference>
<keyword evidence="1" id="KW-0812">Transmembrane</keyword>
<proteinExistence type="predicted"/>
<evidence type="ECO:0000313" key="4">
    <source>
        <dbReference type="EMBL" id="VFT92001.1"/>
    </source>
</evidence>
<protein>
    <submittedName>
        <fullName evidence="4">Aste57867_15192 protein</fullName>
    </submittedName>
</protein>
<evidence type="ECO:0000256" key="1">
    <source>
        <dbReference type="SAM" id="Phobius"/>
    </source>
</evidence>
<dbReference type="PROSITE" id="PS50011">
    <property type="entry name" value="PROTEIN_KINASE_DOM"/>
    <property type="match status" value="1"/>
</dbReference>
<dbReference type="SUPFAM" id="SSF56112">
    <property type="entry name" value="Protein kinase-like (PK-like)"/>
    <property type="match status" value="1"/>
</dbReference>
<dbReference type="Gene3D" id="1.10.510.10">
    <property type="entry name" value="Transferase(Phosphotransferase) domain 1"/>
    <property type="match status" value="1"/>
</dbReference>
<dbReference type="PANTHER" id="PTHR44329:SF214">
    <property type="entry name" value="PROTEIN KINASE DOMAIN-CONTAINING PROTEIN"/>
    <property type="match status" value="1"/>
</dbReference>
<dbReference type="Pfam" id="PF00069">
    <property type="entry name" value="Pkinase"/>
    <property type="match status" value="1"/>
</dbReference>
<dbReference type="SMART" id="SM00220">
    <property type="entry name" value="S_TKc"/>
    <property type="match status" value="1"/>
</dbReference>
<keyword evidence="5" id="KW-1185">Reference proteome</keyword>
<reference evidence="3" key="2">
    <citation type="submission" date="2019-06" db="EMBL/GenBank/DDBJ databases">
        <title>Genomics analysis of Aphanomyces spp. identifies a new class of oomycete effector associated with host adaptation.</title>
        <authorList>
            <person name="Gaulin E."/>
        </authorList>
    </citation>
    <scope>NUCLEOTIDE SEQUENCE</scope>
    <source>
        <strain evidence="3">CBS 578.67</strain>
    </source>
</reference>
<feature type="transmembrane region" description="Helical" evidence="1">
    <location>
        <begin position="109"/>
        <end position="129"/>
    </location>
</feature>
<dbReference type="InterPro" id="IPR000719">
    <property type="entry name" value="Prot_kinase_dom"/>
</dbReference>
<evidence type="ECO:0000313" key="3">
    <source>
        <dbReference type="EMBL" id="KAF0693879.1"/>
    </source>
</evidence>
<organism evidence="4 5">
    <name type="scientific">Aphanomyces stellatus</name>
    <dbReference type="NCBI Taxonomy" id="120398"/>
    <lineage>
        <taxon>Eukaryota</taxon>
        <taxon>Sar</taxon>
        <taxon>Stramenopiles</taxon>
        <taxon>Oomycota</taxon>
        <taxon>Saprolegniomycetes</taxon>
        <taxon>Saprolegniales</taxon>
        <taxon>Verrucalvaceae</taxon>
        <taxon>Aphanomyces</taxon>
    </lineage>
</organism>
<keyword evidence="1" id="KW-0472">Membrane</keyword>
<feature type="domain" description="Protein kinase" evidence="2">
    <location>
        <begin position="191"/>
        <end position="457"/>
    </location>
</feature>
<keyword evidence="1" id="KW-1133">Transmembrane helix</keyword>
<accession>A0A485L2L4</accession>
<dbReference type="Proteomes" id="UP000332933">
    <property type="component" value="Unassembled WGS sequence"/>
</dbReference>
<dbReference type="GO" id="GO:0005524">
    <property type="term" value="F:ATP binding"/>
    <property type="evidence" value="ECO:0007669"/>
    <property type="project" value="InterPro"/>
</dbReference>
<name>A0A485L2L4_9STRA</name>
<dbReference type="PANTHER" id="PTHR44329">
    <property type="entry name" value="SERINE/THREONINE-PROTEIN KINASE TNNI3K-RELATED"/>
    <property type="match status" value="1"/>
</dbReference>
<evidence type="ECO:0000259" key="2">
    <source>
        <dbReference type="PROSITE" id="PS50011"/>
    </source>
</evidence>
<dbReference type="EMBL" id="CAADRA010005656">
    <property type="protein sequence ID" value="VFT92001.1"/>
    <property type="molecule type" value="Genomic_DNA"/>
</dbReference>
<sequence length="461" mass="50291">MKQLGHVFQIFDDFKFGSTITIITQMSIPGITTAACMRCVADPAACVSTTLPSLSHCGDGTSDFSSTRVPCCCAVGFTCAQSPFACHCFLPTSSTQRVLTSSSPQDPSLLAGVAVGVVVVLGLVVSCVWSRYRRRRRGAADHSGYVDHPARPSSLVSVASLPRAAIAAAAASSSKLADLAPFRVDENELHMLQLLSVRTADVGEVWLASYCGRYVVTKKLHVHRLGELRKFVQEVALLTKLRSDFIVACIGVSWRHDQEITLVLEYMDQRDLRSVLDHRSRDVFGLSLKIDCAVQVAKGLVYLHTLAPPILHRDVKASNVLLDSTKGCKLADLSLSKEATTETMTAGIGTFRWMAPEVLLDSNYTSAADMYSFGVFLSELDTHLLPYDDQTNEKGRKLNDAVIMGRVIAGTIEPTFSNLFPDWLQAMAKQCLVVNPADRPTANDMARRLDDFSSTFVSGFI</sequence>
<reference evidence="4 5" key="1">
    <citation type="submission" date="2019-03" db="EMBL/GenBank/DDBJ databases">
        <authorList>
            <person name="Gaulin E."/>
            <person name="Dumas B."/>
        </authorList>
    </citation>
    <scope>NUCLEOTIDE SEQUENCE [LARGE SCALE GENOMIC DNA]</scope>
    <source>
        <strain evidence="4">CBS 568.67</strain>
    </source>
</reference>
<gene>
    <name evidence="4" type="primary">Aste57867_15192</name>
    <name evidence="3" type="ORF">As57867_015136</name>
    <name evidence="4" type="ORF">ASTE57867_15192</name>
</gene>